<accession>A0A6P9ERS6</accession>
<reference evidence="3" key="1">
    <citation type="submission" date="2025-08" db="UniProtKB">
        <authorList>
            <consortium name="RefSeq"/>
        </authorList>
    </citation>
    <scope>IDENTIFICATION</scope>
    <source>
        <tissue evidence="3">Leaves</tissue>
    </source>
</reference>
<evidence type="ECO:0000256" key="1">
    <source>
        <dbReference type="SAM" id="MobiDB-lite"/>
    </source>
</evidence>
<evidence type="ECO:0000313" key="2">
    <source>
        <dbReference type="Proteomes" id="UP000235220"/>
    </source>
</evidence>
<keyword evidence="2" id="KW-1185">Reference proteome</keyword>
<feature type="region of interest" description="Disordered" evidence="1">
    <location>
        <begin position="216"/>
        <end position="262"/>
    </location>
</feature>
<dbReference type="Gramene" id="Jr10_18980_p1">
    <property type="protein sequence ID" value="cds.Jr10_18980_p1"/>
    <property type="gene ID" value="Jr10_18980"/>
</dbReference>
<dbReference type="GeneID" id="108997839"/>
<name>A0A6P9ERS6_JUGRE</name>
<sequence length="297" mass="33908">MSFIWAFMASWFTPTSLFVLLNLTIFTIILTSSLGSQRKPQEQQQYHHHQLEQAPSFLNRVRSINFSLYKFEQPNAADPVTEFFQPAGVLDHVEIPYQNPDHPSTTQLTRSPSLLERLKSINFSLYKFEQPNAADPVTEFFQPAGVLDHVETPYQNPDHPSMTQLTRSPSLLERLKSINLYSLYRSDSSAMESEILHPTEPDQGTQNLKAETDNMVKRSNSDNGIGVPKRPAAEKIKKSASEKSALGSSEEIKTGRALPDEEVDAKADDFINRFKQQLRLQRLDSLLRYRELLNRNN</sequence>
<dbReference type="Pfam" id="PF05553">
    <property type="entry name" value="DUF761"/>
    <property type="match status" value="1"/>
</dbReference>
<dbReference type="OrthoDB" id="1685070at2759"/>
<dbReference type="PANTHER" id="PTHR33098">
    <property type="entry name" value="COTTON FIBER (DUF761)"/>
    <property type="match status" value="1"/>
</dbReference>
<proteinExistence type="predicted"/>
<organism evidence="2 3">
    <name type="scientific">Juglans regia</name>
    <name type="common">English walnut</name>
    <dbReference type="NCBI Taxonomy" id="51240"/>
    <lineage>
        <taxon>Eukaryota</taxon>
        <taxon>Viridiplantae</taxon>
        <taxon>Streptophyta</taxon>
        <taxon>Embryophyta</taxon>
        <taxon>Tracheophyta</taxon>
        <taxon>Spermatophyta</taxon>
        <taxon>Magnoliopsida</taxon>
        <taxon>eudicotyledons</taxon>
        <taxon>Gunneridae</taxon>
        <taxon>Pentapetalae</taxon>
        <taxon>rosids</taxon>
        <taxon>fabids</taxon>
        <taxon>Fagales</taxon>
        <taxon>Juglandaceae</taxon>
        <taxon>Juglans</taxon>
    </lineage>
</organism>
<dbReference type="PANTHER" id="PTHR33098:SF57">
    <property type="entry name" value="DUF4408 DOMAIN PROTEIN"/>
    <property type="match status" value="1"/>
</dbReference>
<protein>
    <submittedName>
        <fullName evidence="3">Pathogen-associated molecular patterns-induced protein A70-like isoform X1</fullName>
    </submittedName>
</protein>
<gene>
    <name evidence="3" type="primary">LOC108997839</name>
</gene>
<dbReference type="Pfam" id="PF14364">
    <property type="entry name" value="DUF4408"/>
    <property type="match status" value="1"/>
</dbReference>
<dbReference type="InterPro" id="IPR008480">
    <property type="entry name" value="DUF761_pln"/>
</dbReference>
<dbReference type="FunCoup" id="A0A6P9ERS6">
    <property type="interactions" value="72"/>
</dbReference>
<feature type="compositionally biased region" description="Basic and acidic residues" evidence="1">
    <location>
        <begin position="231"/>
        <end position="241"/>
    </location>
</feature>
<dbReference type="AlphaFoldDB" id="A0A6P9ERS6"/>
<dbReference type="InterPro" id="IPR025520">
    <property type="entry name" value="DUF4408"/>
</dbReference>
<evidence type="ECO:0000313" key="3">
    <source>
        <dbReference type="RefSeq" id="XP_035550339.1"/>
    </source>
</evidence>
<dbReference type="Proteomes" id="UP000235220">
    <property type="component" value="Chromosome 10"/>
</dbReference>
<dbReference type="RefSeq" id="XP_035550339.1">
    <property type="nucleotide sequence ID" value="XM_035694446.1"/>
</dbReference>